<comment type="caution">
    <text evidence="2">The sequence shown here is derived from an EMBL/GenBank/DDBJ whole genome shotgun (WGS) entry which is preliminary data.</text>
</comment>
<evidence type="ECO:0000313" key="2">
    <source>
        <dbReference type="EMBL" id="MBS2970219.1"/>
    </source>
</evidence>
<gene>
    <name evidence="2" type="ORF">J9317_15845</name>
</gene>
<dbReference type="InterPro" id="IPR048147">
    <property type="entry name" value="CBO0543-like"/>
</dbReference>
<keyword evidence="1" id="KW-0812">Transmembrane</keyword>
<keyword evidence="3" id="KW-1185">Reference proteome</keyword>
<proteinExistence type="predicted"/>
<accession>A0ABS5LIM1</accession>
<feature type="transmembrane region" description="Helical" evidence="1">
    <location>
        <begin position="98"/>
        <end position="120"/>
    </location>
</feature>
<protein>
    <submittedName>
        <fullName evidence="2">Uncharacterized protein</fullName>
    </submittedName>
</protein>
<keyword evidence="1" id="KW-0472">Membrane</keyword>
<keyword evidence="1" id="KW-1133">Transmembrane helix</keyword>
<dbReference type="EMBL" id="JAGVRK010000001">
    <property type="protein sequence ID" value="MBS2970219.1"/>
    <property type="molecule type" value="Genomic_DNA"/>
</dbReference>
<evidence type="ECO:0000313" key="3">
    <source>
        <dbReference type="Proteomes" id="UP000682403"/>
    </source>
</evidence>
<sequence>MGNHQKELLDKIQSLQLEHTKAWLHYWLNYSSFHTWQFWLNIGFLIVPLVLLYFVIDRNKAFFLGFYGYSTHVWYVYIDAYGASQGYWLFPYKLIPFLPVSFALDVSFAPVSYMLIYQWVLKHKKNYYLYMALYSAFMSFIFKPIMVAAELFQLNRGASYLTLFIGYSSVALIAKWITNIFIHLKKTAGNL</sequence>
<feature type="transmembrane region" description="Helical" evidence="1">
    <location>
        <begin position="127"/>
        <end position="146"/>
    </location>
</feature>
<dbReference type="Proteomes" id="UP000682403">
    <property type="component" value="Unassembled WGS sequence"/>
</dbReference>
<organism evidence="2 3">
    <name type="scientific">Metabacillus flavus</name>
    <dbReference type="NCBI Taxonomy" id="2823519"/>
    <lineage>
        <taxon>Bacteria</taxon>
        <taxon>Bacillati</taxon>
        <taxon>Bacillota</taxon>
        <taxon>Bacilli</taxon>
        <taxon>Bacillales</taxon>
        <taxon>Bacillaceae</taxon>
        <taxon>Metabacillus</taxon>
    </lineage>
</organism>
<feature type="transmembrane region" description="Helical" evidence="1">
    <location>
        <begin position="61"/>
        <end position="78"/>
    </location>
</feature>
<feature type="transmembrane region" description="Helical" evidence="1">
    <location>
        <begin position="158"/>
        <end position="177"/>
    </location>
</feature>
<dbReference type="RefSeq" id="WP_211560186.1">
    <property type="nucleotide sequence ID" value="NZ_JAGVRK010000001.1"/>
</dbReference>
<dbReference type="NCBIfam" id="NF041644">
    <property type="entry name" value="CBO0543_fam"/>
    <property type="match status" value="1"/>
</dbReference>
<evidence type="ECO:0000256" key="1">
    <source>
        <dbReference type="SAM" id="Phobius"/>
    </source>
</evidence>
<reference evidence="2 3" key="1">
    <citation type="submission" date="2021-04" db="EMBL/GenBank/DDBJ databases">
        <title>Metabacillus sp. strain KIGAM252 whole genome sequence.</title>
        <authorList>
            <person name="Seo M.-J."/>
            <person name="Cho E.-S."/>
            <person name="Hwang C.Y."/>
            <person name="Yoon D.J."/>
        </authorList>
    </citation>
    <scope>NUCLEOTIDE SEQUENCE [LARGE SCALE GENOMIC DNA]</scope>
    <source>
        <strain evidence="2 3">KIGAM252</strain>
    </source>
</reference>
<name>A0ABS5LIM1_9BACI</name>
<feature type="transmembrane region" description="Helical" evidence="1">
    <location>
        <begin position="36"/>
        <end position="56"/>
    </location>
</feature>